<evidence type="ECO:0000313" key="1">
    <source>
        <dbReference type="EMBL" id="TCS88416.1"/>
    </source>
</evidence>
<dbReference type="Proteomes" id="UP000295807">
    <property type="component" value="Unassembled WGS sequence"/>
</dbReference>
<accession>A0A4R3KT48</accession>
<protein>
    <submittedName>
        <fullName evidence="1">Uncharacterized protein</fullName>
    </submittedName>
</protein>
<gene>
    <name evidence="1" type="ORF">EDD80_103281</name>
</gene>
<organism evidence="1 2">
    <name type="scientific">Anseongella ginsenosidimutans</name>
    <dbReference type="NCBI Taxonomy" id="496056"/>
    <lineage>
        <taxon>Bacteria</taxon>
        <taxon>Pseudomonadati</taxon>
        <taxon>Bacteroidota</taxon>
        <taxon>Sphingobacteriia</taxon>
        <taxon>Sphingobacteriales</taxon>
        <taxon>Sphingobacteriaceae</taxon>
        <taxon>Anseongella</taxon>
    </lineage>
</organism>
<evidence type="ECO:0000313" key="2">
    <source>
        <dbReference type="Proteomes" id="UP000295807"/>
    </source>
</evidence>
<name>A0A4R3KT48_9SPHI</name>
<keyword evidence="2" id="KW-1185">Reference proteome</keyword>
<reference evidence="1 2" key="1">
    <citation type="submission" date="2019-03" db="EMBL/GenBank/DDBJ databases">
        <title>Genomic Encyclopedia of Type Strains, Phase IV (KMG-IV): sequencing the most valuable type-strain genomes for metagenomic binning, comparative biology and taxonomic classification.</title>
        <authorList>
            <person name="Goeker M."/>
        </authorList>
    </citation>
    <scope>NUCLEOTIDE SEQUENCE [LARGE SCALE GENOMIC DNA]</scope>
    <source>
        <strain evidence="1 2">DSM 21100</strain>
    </source>
</reference>
<dbReference type="AlphaFoldDB" id="A0A4R3KT48"/>
<dbReference type="EMBL" id="SMAD01000003">
    <property type="protein sequence ID" value="TCS88416.1"/>
    <property type="molecule type" value="Genomic_DNA"/>
</dbReference>
<comment type="caution">
    <text evidence="1">The sequence shown here is derived from an EMBL/GenBank/DDBJ whole genome shotgun (WGS) entry which is preliminary data.</text>
</comment>
<proteinExistence type="predicted"/>
<sequence length="134" mass="15004">MITGSFEPVKHFFRIACSISGNLHSAGLHAGFICLLSGDMVDVLLYYETVSLTQKKRCRNCLKKANSTISKHIKNLFEAGDLDTEMVVRDFRTTAIPNPGYFFSQRFVVDSSGFPVSNKDFKLERTPAHPKAMP</sequence>